<evidence type="ECO:0000259" key="2">
    <source>
        <dbReference type="PROSITE" id="PS50110"/>
    </source>
</evidence>
<dbReference type="OrthoDB" id="8562345at2"/>
<name>F5Y5Y7_RAMTT</name>
<dbReference type="Proteomes" id="UP000008385">
    <property type="component" value="Chromosome"/>
</dbReference>
<feature type="modified residue" description="4-aspartylphosphate" evidence="1">
    <location>
        <position position="56"/>
    </location>
</feature>
<dbReference type="SMART" id="SM00448">
    <property type="entry name" value="REC"/>
    <property type="match status" value="1"/>
</dbReference>
<sequence length="133" mass="14640">MIVPVVVVEDSLTQRAALLQVLGDEGFRVLAELTTEAEAKQWLACHAQDWGLAVIDLILQQGTGMRLIRQCRADSPFGTIVVLSNYVTPGIREHCLRLGAHAVFQKADEFPAFVRFCRELAQRAAAGGRWGHA</sequence>
<dbReference type="eggNOG" id="COG0784">
    <property type="taxonomic scope" value="Bacteria"/>
</dbReference>
<dbReference type="KEGG" id="rta:Rta_04200"/>
<evidence type="ECO:0000313" key="3">
    <source>
        <dbReference type="EMBL" id="AEG91491.1"/>
    </source>
</evidence>
<dbReference type="RefSeq" id="WP_013899724.1">
    <property type="nucleotide sequence ID" value="NC_015677.1"/>
</dbReference>
<proteinExistence type="predicted"/>
<gene>
    <name evidence="3" type="ordered locus">Rta_04200</name>
</gene>
<dbReference type="AlphaFoldDB" id="F5Y5Y7"/>
<dbReference type="InterPro" id="IPR001789">
    <property type="entry name" value="Sig_transdc_resp-reg_receiver"/>
</dbReference>
<evidence type="ECO:0000313" key="4">
    <source>
        <dbReference type="Proteomes" id="UP000008385"/>
    </source>
</evidence>
<dbReference type="Gene3D" id="3.40.50.2300">
    <property type="match status" value="1"/>
</dbReference>
<dbReference type="PROSITE" id="PS50110">
    <property type="entry name" value="RESPONSE_REGULATORY"/>
    <property type="match status" value="1"/>
</dbReference>
<organism evidence="3 4">
    <name type="scientific">Ramlibacter tataouinensis (strain ATCC BAA-407 / DSM 14655 / LMG 21543 / TTB310)</name>
    <dbReference type="NCBI Taxonomy" id="365046"/>
    <lineage>
        <taxon>Bacteria</taxon>
        <taxon>Pseudomonadati</taxon>
        <taxon>Pseudomonadota</taxon>
        <taxon>Betaproteobacteria</taxon>
        <taxon>Burkholderiales</taxon>
        <taxon>Comamonadaceae</taxon>
        <taxon>Ramlibacter</taxon>
    </lineage>
</organism>
<evidence type="ECO:0000256" key="1">
    <source>
        <dbReference type="PROSITE-ProRule" id="PRU00169"/>
    </source>
</evidence>
<accession>F5Y5Y7</accession>
<dbReference type="EMBL" id="CP000245">
    <property type="protein sequence ID" value="AEG91491.1"/>
    <property type="molecule type" value="Genomic_DNA"/>
</dbReference>
<protein>
    <submittedName>
        <fullName evidence="3">Candidate response regulator, CheY</fullName>
    </submittedName>
</protein>
<reference evidence="3 4" key="2">
    <citation type="journal article" date="2011" name="PLoS ONE">
        <title>The Cyst-Dividing Bacterium Ramlibacter tataouinensis TTB310 Genome Reveals a Well-Stocked Toolbox for Adaptation to a Desert Environment.</title>
        <authorList>
            <person name="De Luca G."/>
            <person name="Barakat M."/>
            <person name="Ortet P."/>
            <person name="Fochesato S."/>
            <person name="Jourlin-Castelli C."/>
            <person name="Ansaldi M."/>
            <person name="Py B."/>
            <person name="Fichant G."/>
            <person name="Coutinho P.M."/>
            <person name="Voulhoux R."/>
            <person name="Bastien O."/>
            <person name="Marechal E."/>
            <person name="Henrissat B."/>
            <person name="Quentin Y."/>
            <person name="Noirot P."/>
            <person name="Filloux A."/>
            <person name="Mejean V."/>
            <person name="Dubow M.S."/>
            <person name="Barras F."/>
            <person name="Barbe V."/>
            <person name="Weissenbach J."/>
            <person name="Mihalcescu I."/>
            <person name="Vermeglio A."/>
            <person name="Achouak W."/>
            <person name="Heulin T."/>
        </authorList>
    </citation>
    <scope>NUCLEOTIDE SEQUENCE [LARGE SCALE GENOMIC DNA]</scope>
    <source>
        <strain evidence="4">ATCC BAA-407 / DSM 14655 / LMG 21543 / TTB310</strain>
    </source>
</reference>
<dbReference type="HOGENOM" id="CLU_000445_69_15_4"/>
<dbReference type="SUPFAM" id="SSF52172">
    <property type="entry name" value="CheY-like"/>
    <property type="match status" value="1"/>
</dbReference>
<feature type="domain" description="Response regulatory" evidence="2">
    <location>
        <begin position="4"/>
        <end position="121"/>
    </location>
</feature>
<dbReference type="STRING" id="365046.Rta_04200"/>
<dbReference type="Pfam" id="PF00072">
    <property type="entry name" value="Response_reg"/>
    <property type="match status" value="1"/>
</dbReference>
<keyword evidence="4" id="KW-1185">Reference proteome</keyword>
<keyword evidence="1" id="KW-0597">Phosphoprotein</keyword>
<dbReference type="GO" id="GO:0000160">
    <property type="term" value="P:phosphorelay signal transduction system"/>
    <property type="evidence" value="ECO:0007669"/>
    <property type="project" value="InterPro"/>
</dbReference>
<reference evidence="4" key="1">
    <citation type="submission" date="2006-01" db="EMBL/GenBank/DDBJ databases">
        <title>Genome of the cyst-dividing bacterium Ramlibacter tataouinensis.</title>
        <authorList>
            <person name="Barakat M."/>
            <person name="Ortet P."/>
            <person name="De Luca G."/>
            <person name="Jourlin-Castelli C."/>
            <person name="Ansaldi M."/>
            <person name="Py B."/>
            <person name="Fichant G."/>
            <person name="Coutinho P."/>
            <person name="Voulhoux R."/>
            <person name="Bastien O."/>
            <person name="Roy S."/>
            <person name="Marechal E."/>
            <person name="Henrissat B."/>
            <person name="Quentin Y."/>
            <person name="Noirot P."/>
            <person name="Filloux A."/>
            <person name="Mejean V."/>
            <person name="DuBow M."/>
            <person name="Barras F."/>
            <person name="Heulin T."/>
        </authorList>
    </citation>
    <scope>NUCLEOTIDE SEQUENCE [LARGE SCALE GENOMIC DNA]</scope>
    <source>
        <strain evidence="4">ATCC BAA-407 / DSM 14655 / LMG 21543 / TTB310</strain>
    </source>
</reference>
<dbReference type="InterPro" id="IPR011006">
    <property type="entry name" value="CheY-like_superfamily"/>
</dbReference>